<evidence type="ECO:0000313" key="2">
    <source>
        <dbReference type="EMBL" id="KAF0289001.1"/>
    </source>
</evidence>
<protein>
    <submittedName>
        <fullName evidence="2">Uncharacterized protein</fullName>
    </submittedName>
</protein>
<reference evidence="2 3" key="1">
    <citation type="submission" date="2019-07" db="EMBL/GenBank/DDBJ databases">
        <title>Draft genome assembly of a fouling barnacle, Amphibalanus amphitrite (Darwin, 1854): The first reference genome for Thecostraca.</title>
        <authorList>
            <person name="Kim W."/>
        </authorList>
    </citation>
    <scope>NUCLEOTIDE SEQUENCE [LARGE SCALE GENOMIC DNA]</scope>
    <source>
        <strain evidence="2">SNU_AA5</strain>
        <tissue evidence="2">Soma without cirri and trophi</tissue>
    </source>
</reference>
<proteinExistence type="predicted"/>
<dbReference type="Proteomes" id="UP000440578">
    <property type="component" value="Unassembled WGS sequence"/>
</dbReference>
<feature type="region of interest" description="Disordered" evidence="1">
    <location>
        <begin position="1"/>
        <end position="29"/>
    </location>
</feature>
<dbReference type="AlphaFoldDB" id="A0A6A4VHS1"/>
<evidence type="ECO:0000256" key="1">
    <source>
        <dbReference type="SAM" id="MobiDB-lite"/>
    </source>
</evidence>
<accession>A0A6A4VHS1</accession>
<name>A0A6A4VHS1_AMPAM</name>
<dbReference type="EMBL" id="VIIS01002067">
    <property type="protein sequence ID" value="KAF0289001.1"/>
    <property type="molecule type" value="Genomic_DNA"/>
</dbReference>
<sequence>MAVHSDQAATVTETASHRRAPVDPPTSSSIFILDTGGGGDTLAVTEALQHALRVPILVESKALPLDSNRNPVLSDESTAGGGRLSLTTVLARIGPDESARAALDLMTVTYQQAQQLVEQSDESAAKNDVNWGSMEQ</sequence>
<evidence type="ECO:0000313" key="3">
    <source>
        <dbReference type="Proteomes" id="UP000440578"/>
    </source>
</evidence>
<organism evidence="2 3">
    <name type="scientific">Amphibalanus amphitrite</name>
    <name type="common">Striped barnacle</name>
    <name type="synonym">Balanus amphitrite</name>
    <dbReference type="NCBI Taxonomy" id="1232801"/>
    <lineage>
        <taxon>Eukaryota</taxon>
        <taxon>Metazoa</taxon>
        <taxon>Ecdysozoa</taxon>
        <taxon>Arthropoda</taxon>
        <taxon>Crustacea</taxon>
        <taxon>Multicrustacea</taxon>
        <taxon>Cirripedia</taxon>
        <taxon>Thoracica</taxon>
        <taxon>Thoracicalcarea</taxon>
        <taxon>Balanomorpha</taxon>
        <taxon>Balanoidea</taxon>
        <taxon>Balanidae</taxon>
        <taxon>Amphibalaninae</taxon>
        <taxon>Amphibalanus</taxon>
    </lineage>
</organism>
<gene>
    <name evidence="2" type="ORF">FJT64_012630</name>
</gene>
<comment type="caution">
    <text evidence="2">The sequence shown here is derived from an EMBL/GenBank/DDBJ whole genome shotgun (WGS) entry which is preliminary data.</text>
</comment>
<keyword evidence="3" id="KW-1185">Reference proteome</keyword>